<evidence type="ECO:0000256" key="1">
    <source>
        <dbReference type="SAM" id="MobiDB-lite"/>
    </source>
</evidence>
<evidence type="ECO:0000313" key="2">
    <source>
        <dbReference type="EMBL" id="QNO44563.1"/>
    </source>
</evidence>
<organism evidence="2">
    <name type="scientific">Candidatus Methanogaster sp. ANME-2c ERB4</name>
    <dbReference type="NCBI Taxonomy" id="2759911"/>
    <lineage>
        <taxon>Archaea</taxon>
        <taxon>Methanobacteriati</taxon>
        <taxon>Methanobacteriota</taxon>
        <taxon>Stenosarchaea group</taxon>
        <taxon>Methanomicrobia</taxon>
        <taxon>Methanosarcinales</taxon>
        <taxon>ANME-2 cluster</taxon>
        <taxon>Candidatus Methanogasteraceae</taxon>
        <taxon>Candidatus Methanogaster</taxon>
    </lineage>
</organism>
<protein>
    <submittedName>
        <fullName evidence="2">Uncharacterized protein</fullName>
    </submittedName>
</protein>
<name>A0A7G9Y979_9EURY</name>
<dbReference type="AlphaFoldDB" id="A0A7G9Y979"/>
<dbReference type="EMBL" id="MT630986">
    <property type="protein sequence ID" value="QNO44563.1"/>
    <property type="molecule type" value="Genomic_DNA"/>
</dbReference>
<accession>A0A7G9Y979</accession>
<reference evidence="2" key="1">
    <citation type="submission" date="2020-06" db="EMBL/GenBank/DDBJ databases">
        <title>Unique genomic features of the anaerobic methanotrophic archaea.</title>
        <authorList>
            <person name="Chadwick G.L."/>
            <person name="Skennerton C.T."/>
            <person name="Laso-Perez R."/>
            <person name="Leu A.O."/>
            <person name="Speth D.R."/>
            <person name="Yu H."/>
            <person name="Morgan-Lang C."/>
            <person name="Hatzenpichler R."/>
            <person name="Goudeau D."/>
            <person name="Malmstrom R."/>
            <person name="Brazelton W.J."/>
            <person name="Woyke T."/>
            <person name="Hallam S.J."/>
            <person name="Tyson G.W."/>
            <person name="Wegener G."/>
            <person name="Boetius A."/>
            <person name="Orphan V."/>
        </authorList>
    </citation>
    <scope>NUCLEOTIDE SEQUENCE</scope>
</reference>
<feature type="compositionally biased region" description="Polar residues" evidence="1">
    <location>
        <begin position="42"/>
        <end position="51"/>
    </location>
</feature>
<sequence length="51" mass="5681">MDAEVGAICVVRKVFVGWGRRTYPENELPDSRDSGIAPEAQQRPSQQPQPN</sequence>
<dbReference type="EMBL" id="MT631057">
    <property type="protein sequence ID" value="QNO45016.1"/>
    <property type="molecule type" value="Genomic_DNA"/>
</dbReference>
<proteinExistence type="predicted"/>
<feature type="region of interest" description="Disordered" evidence="1">
    <location>
        <begin position="21"/>
        <end position="51"/>
    </location>
</feature>
<evidence type="ECO:0000313" key="3">
    <source>
        <dbReference type="EMBL" id="QNO45016.1"/>
    </source>
</evidence>
<gene>
    <name evidence="3" type="ORF">BPECEDMP_00012</name>
    <name evidence="2" type="ORF">OHNFDOKE_00012</name>
</gene>